<feature type="region of interest" description="Disordered" evidence="1">
    <location>
        <begin position="1"/>
        <end position="26"/>
    </location>
</feature>
<organism evidence="2 3">
    <name type="scientific">Ranatra chinensis</name>
    <dbReference type="NCBI Taxonomy" id="642074"/>
    <lineage>
        <taxon>Eukaryota</taxon>
        <taxon>Metazoa</taxon>
        <taxon>Ecdysozoa</taxon>
        <taxon>Arthropoda</taxon>
        <taxon>Hexapoda</taxon>
        <taxon>Insecta</taxon>
        <taxon>Pterygota</taxon>
        <taxon>Neoptera</taxon>
        <taxon>Paraneoptera</taxon>
        <taxon>Hemiptera</taxon>
        <taxon>Heteroptera</taxon>
        <taxon>Panheteroptera</taxon>
        <taxon>Nepomorpha</taxon>
        <taxon>Nepidae</taxon>
        <taxon>Ranatrinae</taxon>
        <taxon>Ranatra</taxon>
    </lineage>
</organism>
<comment type="caution">
    <text evidence="2">The sequence shown here is derived from an EMBL/GenBank/DDBJ whole genome shotgun (WGS) entry which is preliminary data.</text>
</comment>
<evidence type="ECO:0000313" key="3">
    <source>
        <dbReference type="Proteomes" id="UP001558652"/>
    </source>
</evidence>
<evidence type="ECO:0000256" key="1">
    <source>
        <dbReference type="SAM" id="MobiDB-lite"/>
    </source>
</evidence>
<sequence length="114" mass="12993">MASKRRNMFHKNKTQETTEEDGVQAPEEEGIAYEQVSAKAIFSVSYLPTSKSHRLEKRGASCFLMGSLPFVTLTLRKVETSRIIRERSRLLLTQFIFMYRSNHAAKVSPSQPPS</sequence>
<protein>
    <submittedName>
        <fullName evidence="2">Uncharacterized protein</fullName>
    </submittedName>
</protein>
<keyword evidence="3" id="KW-1185">Reference proteome</keyword>
<name>A0ABD0YB57_9HEMI</name>
<evidence type="ECO:0000313" key="2">
    <source>
        <dbReference type="EMBL" id="KAL1123904.1"/>
    </source>
</evidence>
<dbReference type="Proteomes" id="UP001558652">
    <property type="component" value="Unassembled WGS sequence"/>
</dbReference>
<dbReference type="AlphaFoldDB" id="A0ABD0YB57"/>
<accession>A0ABD0YB57</accession>
<feature type="compositionally biased region" description="Acidic residues" evidence="1">
    <location>
        <begin position="17"/>
        <end position="26"/>
    </location>
</feature>
<feature type="compositionally biased region" description="Basic residues" evidence="1">
    <location>
        <begin position="1"/>
        <end position="12"/>
    </location>
</feature>
<gene>
    <name evidence="2" type="ORF">AAG570_001674</name>
</gene>
<proteinExistence type="predicted"/>
<dbReference type="EMBL" id="JBFDAA010000011">
    <property type="protein sequence ID" value="KAL1123904.1"/>
    <property type="molecule type" value="Genomic_DNA"/>
</dbReference>
<reference evidence="2 3" key="1">
    <citation type="submission" date="2024-07" db="EMBL/GenBank/DDBJ databases">
        <title>Chromosome-level genome assembly of the water stick insect Ranatra chinensis (Heteroptera: Nepidae).</title>
        <authorList>
            <person name="Liu X."/>
        </authorList>
    </citation>
    <scope>NUCLEOTIDE SEQUENCE [LARGE SCALE GENOMIC DNA]</scope>
    <source>
        <strain evidence="2">Cailab_2021Rc</strain>
        <tissue evidence="2">Muscle</tissue>
    </source>
</reference>